<dbReference type="Gene3D" id="1.10.510.10">
    <property type="entry name" value="Transferase(Phosphotransferase) domain 1"/>
    <property type="match status" value="1"/>
</dbReference>
<evidence type="ECO:0000256" key="3">
    <source>
        <dbReference type="ARBA" id="ARBA00022777"/>
    </source>
</evidence>
<dbReference type="InterPro" id="IPR013320">
    <property type="entry name" value="ConA-like_dom_sf"/>
</dbReference>
<accession>A0A512M992</accession>
<dbReference type="SMART" id="SM00220">
    <property type="entry name" value="S_TKc"/>
    <property type="match status" value="1"/>
</dbReference>
<dbReference type="Proteomes" id="UP000321577">
    <property type="component" value="Unassembled WGS sequence"/>
</dbReference>
<dbReference type="Gene3D" id="3.30.200.20">
    <property type="entry name" value="Phosphorylase Kinase, domain 1"/>
    <property type="match status" value="1"/>
</dbReference>
<keyword evidence="1" id="KW-0808">Transferase</keyword>
<dbReference type="GO" id="GO:0005524">
    <property type="term" value="F:ATP binding"/>
    <property type="evidence" value="ECO:0007669"/>
    <property type="project" value="UniProtKB-KW"/>
</dbReference>
<reference evidence="7 8" key="1">
    <citation type="submission" date="2019-07" db="EMBL/GenBank/DDBJ databases">
        <title>Whole genome shotgun sequence of Brevifollis gellanilyticus NBRC 108608.</title>
        <authorList>
            <person name="Hosoyama A."/>
            <person name="Uohara A."/>
            <person name="Ohji S."/>
            <person name="Ichikawa N."/>
        </authorList>
    </citation>
    <scope>NUCLEOTIDE SEQUENCE [LARGE SCALE GENOMIC DNA]</scope>
    <source>
        <strain evidence="7 8">NBRC 108608</strain>
    </source>
</reference>
<evidence type="ECO:0000313" key="8">
    <source>
        <dbReference type="Proteomes" id="UP000321577"/>
    </source>
</evidence>
<feature type="compositionally biased region" description="Low complexity" evidence="5">
    <location>
        <begin position="373"/>
        <end position="383"/>
    </location>
</feature>
<sequence length="751" mass="80118">MAERYKIYEQLGAGGVGAVYRAYDNELKRWVAIKRLMSANDISGDEKLTADLRREADALASMRNPNIVTIFDVASDAEGLFMVMELLEGEDLADVVARGPLHYDDFKELANQALEALLGAHQRHILHRDIKPENIKVERLPGGRMQSKIIDFGLARAGMRARKQTEDQSGTVMGSIHYMAPEQLTRRPVDDKTDLYSLGCVFYEALSGRKAFDGDSVATVIDKHINHDLVPLHIVAPHVPPWLGAWVMRLMACKPEDRPVNAQQAIEEFRAWEKMASAPQIMPWMPMGYGQMPVYPQYGTGGVPMATPTTSSVPVQPMYYSTGQVPAYGTGQVPPVYQTGQVQAAYATEPVPLEAIPVAEPIIEVGGFTQQLPSSSSSPAARRTPSKPVGSTRLVGGHRGPAAPPKHAAAKSSGSNGLKIALVAAGVIALGAAAFFLTRGAGEEKRTPSPAPSVANDDSGKTAFELPMDRAYPPADADLCLHLVANTGLKKADGKGASEKDIVTQWHDLSPRGKDNYLRALDPKADMGPRRSVWASTPANVAGPNGGRSVLDFHARSGKGSAMQMNDPGGEKNQFPFGSAAPKQPKGMTLSFVAQADGGKLPTNIMRLSGDGGNEVVVSVDNQKRVVAAVRGDGNSSASLTTKDVNPTIAFTVTVTWDAGSGEVILRVKDATGKTNEVKGTASAPKAPLYKLQIGAANAGADQFSGWLADVLLYASVPPLNNLQQLQGTVLHSYYMHGVTAPKPTAPAAKK</sequence>
<evidence type="ECO:0000256" key="1">
    <source>
        <dbReference type="ARBA" id="ARBA00022679"/>
    </source>
</evidence>
<dbReference type="InterPro" id="IPR000719">
    <property type="entry name" value="Prot_kinase_dom"/>
</dbReference>
<keyword evidence="3" id="KW-0418">Kinase</keyword>
<name>A0A512M992_9BACT</name>
<evidence type="ECO:0000256" key="4">
    <source>
        <dbReference type="ARBA" id="ARBA00022840"/>
    </source>
</evidence>
<dbReference type="InterPro" id="IPR011009">
    <property type="entry name" value="Kinase-like_dom_sf"/>
</dbReference>
<dbReference type="EMBL" id="BKAG01000016">
    <property type="protein sequence ID" value="GEP43295.1"/>
    <property type="molecule type" value="Genomic_DNA"/>
</dbReference>
<keyword evidence="2" id="KW-0547">Nucleotide-binding</keyword>
<dbReference type="Gene3D" id="2.60.120.200">
    <property type="match status" value="1"/>
</dbReference>
<dbReference type="CDD" id="cd14014">
    <property type="entry name" value="STKc_PknB_like"/>
    <property type="match status" value="1"/>
</dbReference>
<dbReference type="AlphaFoldDB" id="A0A512M992"/>
<dbReference type="SUPFAM" id="SSF49899">
    <property type="entry name" value="Concanavalin A-like lectins/glucanases"/>
    <property type="match status" value="1"/>
</dbReference>
<dbReference type="GO" id="GO:0004674">
    <property type="term" value="F:protein serine/threonine kinase activity"/>
    <property type="evidence" value="ECO:0007669"/>
    <property type="project" value="TreeGrafter"/>
</dbReference>
<dbReference type="RefSeq" id="WP_146850876.1">
    <property type="nucleotide sequence ID" value="NZ_BKAG01000016.1"/>
</dbReference>
<dbReference type="PANTHER" id="PTHR43289">
    <property type="entry name" value="MITOGEN-ACTIVATED PROTEIN KINASE KINASE KINASE 20-RELATED"/>
    <property type="match status" value="1"/>
</dbReference>
<organism evidence="7 8">
    <name type="scientific">Brevifollis gellanilyticus</name>
    <dbReference type="NCBI Taxonomy" id="748831"/>
    <lineage>
        <taxon>Bacteria</taxon>
        <taxon>Pseudomonadati</taxon>
        <taxon>Verrucomicrobiota</taxon>
        <taxon>Verrucomicrobiia</taxon>
        <taxon>Verrucomicrobiales</taxon>
        <taxon>Verrucomicrobiaceae</taxon>
    </lineage>
</organism>
<dbReference type="PROSITE" id="PS50011">
    <property type="entry name" value="PROTEIN_KINASE_DOM"/>
    <property type="match status" value="1"/>
</dbReference>
<evidence type="ECO:0000256" key="5">
    <source>
        <dbReference type="SAM" id="MobiDB-lite"/>
    </source>
</evidence>
<dbReference type="PANTHER" id="PTHR43289:SF6">
    <property type="entry name" value="SERINE_THREONINE-PROTEIN KINASE NEKL-3"/>
    <property type="match status" value="1"/>
</dbReference>
<dbReference type="SUPFAM" id="SSF56112">
    <property type="entry name" value="Protein kinase-like (PK-like)"/>
    <property type="match status" value="1"/>
</dbReference>
<evidence type="ECO:0000259" key="6">
    <source>
        <dbReference type="PROSITE" id="PS50011"/>
    </source>
</evidence>
<dbReference type="Pfam" id="PF00069">
    <property type="entry name" value="Pkinase"/>
    <property type="match status" value="1"/>
</dbReference>
<feature type="domain" description="Protein kinase" evidence="6">
    <location>
        <begin position="5"/>
        <end position="270"/>
    </location>
</feature>
<proteinExistence type="predicted"/>
<gene>
    <name evidence="7" type="ORF">BGE01nite_25860</name>
</gene>
<evidence type="ECO:0000256" key="2">
    <source>
        <dbReference type="ARBA" id="ARBA00022741"/>
    </source>
</evidence>
<dbReference type="OrthoDB" id="6111975at2"/>
<comment type="caution">
    <text evidence="7">The sequence shown here is derived from an EMBL/GenBank/DDBJ whole genome shotgun (WGS) entry which is preliminary data.</text>
</comment>
<keyword evidence="8" id="KW-1185">Reference proteome</keyword>
<evidence type="ECO:0000313" key="7">
    <source>
        <dbReference type="EMBL" id="GEP43295.1"/>
    </source>
</evidence>
<keyword evidence="4" id="KW-0067">ATP-binding</keyword>
<protein>
    <recommendedName>
        <fullName evidence="6">Protein kinase domain-containing protein</fullName>
    </recommendedName>
</protein>
<feature type="region of interest" description="Disordered" evidence="5">
    <location>
        <begin position="369"/>
        <end position="413"/>
    </location>
</feature>